<keyword evidence="10" id="KW-0472">Membrane</keyword>
<protein>
    <submittedName>
        <fullName evidence="13">Cytochrome p450 14542</fullName>
        <ecNumber evidence="13">1.14.14.1</ecNumber>
    </submittedName>
</protein>
<dbReference type="PRINTS" id="PR00463">
    <property type="entry name" value="EP450I"/>
</dbReference>
<comment type="cofactor">
    <cofactor evidence="11">
        <name>heme</name>
        <dbReference type="ChEBI" id="CHEBI:30413"/>
    </cofactor>
</comment>
<dbReference type="PRINTS" id="PR00385">
    <property type="entry name" value="P450"/>
</dbReference>
<keyword evidence="5 11" id="KW-0479">Metal-binding</keyword>
<sequence length="436" mass="50061">MNVFVGMQTYVWFGTTPALIIRDPELIKEVTLKHFQFIRVNFDNPLAELMTKGISSLNKEQWSKHRKIMSPAFHIEKIKLMVPAFRASVSEIVTKWEEIVSSKHGSAEVDVWPDLRKLTSDVISRTAFGSNYEEGRLIFEFQQEQSEYYQKVISSIYIPGWKYVPTKMNRRMKEICRIVNHKIRCLVEARLKAMKAGEACADDLLGLLLKSNIEEIDEQGGSKDVGMSIQDIIEECKLLYVAGQDTTSVLLVWTMILLARHPEWQHRARQEVVQLFGNHQIPNANALNELKIVTMILHEALRLYTPAGTIIRIAREDTKLRNMTIPKGVYLLLHVLLLHHDPEYWGEDAKEFKPERFAGGVTKAAKGGKHSYFPFSWGPRICLGQNFVMTEARMTIAMILQRFSFEIAPSYTHLPYCSPLSTTHPKYGAQLILRKL</sequence>
<keyword evidence="9 12" id="KW-0503">Monooxygenase</keyword>
<proteinExistence type="evidence at transcript level"/>
<keyword evidence="6" id="KW-1133">Transmembrane helix</keyword>
<evidence type="ECO:0000256" key="7">
    <source>
        <dbReference type="ARBA" id="ARBA00023002"/>
    </source>
</evidence>
<evidence type="ECO:0000256" key="8">
    <source>
        <dbReference type="ARBA" id="ARBA00023004"/>
    </source>
</evidence>
<dbReference type="InterPro" id="IPR050665">
    <property type="entry name" value="Cytochrome_P450_Monooxygen"/>
</dbReference>
<dbReference type="PROSITE" id="PS00086">
    <property type="entry name" value="CYTOCHROME_P450"/>
    <property type="match status" value="1"/>
</dbReference>
<name>A0A977JB04_CALGI</name>
<dbReference type="GO" id="GO:0016020">
    <property type="term" value="C:membrane"/>
    <property type="evidence" value="ECO:0007669"/>
    <property type="project" value="UniProtKB-SubCell"/>
</dbReference>
<dbReference type="InterPro" id="IPR017972">
    <property type="entry name" value="Cyt_P450_CS"/>
</dbReference>
<evidence type="ECO:0000256" key="10">
    <source>
        <dbReference type="ARBA" id="ARBA00023136"/>
    </source>
</evidence>
<dbReference type="GO" id="GO:0020037">
    <property type="term" value="F:heme binding"/>
    <property type="evidence" value="ECO:0007669"/>
    <property type="project" value="InterPro"/>
</dbReference>
<evidence type="ECO:0000256" key="11">
    <source>
        <dbReference type="PIRSR" id="PIRSR602401-1"/>
    </source>
</evidence>
<comment type="subcellular location">
    <subcellularLocation>
        <location evidence="1">Membrane</location>
    </subcellularLocation>
</comment>
<evidence type="ECO:0000256" key="6">
    <source>
        <dbReference type="ARBA" id="ARBA00022989"/>
    </source>
</evidence>
<feature type="binding site" description="axial binding residue" evidence="11">
    <location>
        <position position="382"/>
    </location>
    <ligand>
        <name>heme</name>
        <dbReference type="ChEBI" id="CHEBI:30413"/>
    </ligand>
    <ligandPart>
        <name>Fe</name>
        <dbReference type="ChEBI" id="CHEBI:18248"/>
    </ligandPart>
</feature>
<evidence type="ECO:0000256" key="4">
    <source>
        <dbReference type="ARBA" id="ARBA00022692"/>
    </source>
</evidence>
<dbReference type="PANTHER" id="PTHR24282">
    <property type="entry name" value="CYTOCHROME P450 FAMILY MEMBER"/>
    <property type="match status" value="1"/>
</dbReference>
<dbReference type="InterPro" id="IPR036396">
    <property type="entry name" value="Cyt_P450_sf"/>
</dbReference>
<dbReference type="GO" id="GO:0016712">
    <property type="term" value="F:oxidoreductase activity, acting on paired donors, with incorporation or reduction of molecular oxygen, reduced flavin or flavoprotein as one donor, and incorporation of one atom of oxygen"/>
    <property type="evidence" value="ECO:0007669"/>
    <property type="project" value="UniProtKB-EC"/>
</dbReference>
<dbReference type="AlphaFoldDB" id="A0A977JB04"/>
<dbReference type="Gene3D" id="1.10.630.10">
    <property type="entry name" value="Cytochrome P450"/>
    <property type="match status" value="1"/>
</dbReference>
<evidence type="ECO:0000313" key="13">
    <source>
        <dbReference type="EMBL" id="UWY61434.1"/>
    </source>
</evidence>
<evidence type="ECO:0000256" key="9">
    <source>
        <dbReference type="ARBA" id="ARBA00023033"/>
    </source>
</evidence>
<dbReference type="Pfam" id="PF00067">
    <property type="entry name" value="p450"/>
    <property type="match status" value="1"/>
</dbReference>
<evidence type="ECO:0000256" key="1">
    <source>
        <dbReference type="ARBA" id="ARBA00004370"/>
    </source>
</evidence>
<dbReference type="InterPro" id="IPR001128">
    <property type="entry name" value="Cyt_P450"/>
</dbReference>
<evidence type="ECO:0000256" key="3">
    <source>
        <dbReference type="ARBA" id="ARBA00022617"/>
    </source>
</evidence>
<accession>A0A977JB04</accession>
<keyword evidence="7 12" id="KW-0560">Oxidoreductase</keyword>
<evidence type="ECO:0000256" key="2">
    <source>
        <dbReference type="ARBA" id="ARBA00010617"/>
    </source>
</evidence>
<keyword evidence="3 11" id="KW-0349">Heme</keyword>
<keyword evidence="8 11" id="KW-0408">Iron</keyword>
<dbReference type="InterPro" id="IPR002401">
    <property type="entry name" value="Cyt_P450_E_grp-I"/>
</dbReference>
<keyword evidence="4" id="KW-0812">Transmembrane</keyword>
<dbReference type="SUPFAM" id="SSF48264">
    <property type="entry name" value="Cytochrome P450"/>
    <property type="match status" value="1"/>
</dbReference>
<comment type="similarity">
    <text evidence="2 12">Belongs to the cytochrome P450 family.</text>
</comment>
<organism evidence="13">
    <name type="scientific">Calotropis gigantea</name>
    <name type="common">Giant milkweed</name>
    <name type="synonym">Asclepias gigantea</name>
    <dbReference type="NCBI Taxonomy" id="4066"/>
    <lineage>
        <taxon>Eukaryota</taxon>
        <taxon>Viridiplantae</taxon>
        <taxon>Streptophyta</taxon>
        <taxon>Embryophyta</taxon>
        <taxon>Tracheophyta</taxon>
        <taxon>Spermatophyta</taxon>
        <taxon>Magnoliopsida</taxon>
        <taxon>eudicotyledons</taxon>
        <taxon>Gunneridae</taxon>
        <taxon>Pentapetalae</taxon>
        <taxon>asterids</taxon>
        <taxon>lamiids</taxon>
        <taxon>Gentianales</taxon>
        <taxon>Apocynaceae</taxon>
        <taxon>Asclepiadoideae</taxon>
        <taxon>Asclepiadeae</taxon>
        <taxon>Asclepiadinae</taxon>
        <taxon>Calotropis</taxon>
    </lineage>
</organism>
<dbReference type="GO" id="GO:0005506">
    <property type="term" value="F:iron ion binding"/>
    <property type="evidence" value="ECO:0007669"/>
    <property type="project" value="InterPro"/>
</dbReference>
<evidence type="ECO:0000256" key="5">
    <source>
        <dbReference type="ARBA" id="ARBA00022723"/>
    </source>
</evidence>
<dbReference type="EC" id="1.14.14.1" evidence="13"/>
<evidence type="ECO:0000256" key="12">
    <source>
        <dbReference type="RuleBase" id="RU000461"/>
    </source>
</evidence>
<reference evidence="13" key="1">
    <citation type="journal article" date="2022" name="ACS Catal.">
        <title>Biocatalytic C14-Hydroxylation on Androstenedione Enabled Modular Synthesis of Cardiotonic Steroids.</title>
        <authorList>
            <person name="Zhao Y."/>
            <person name="Zhang B."/>
            <person name="Sun Z.Q."/>
            <person name="Zhang H."/>
            <person name="Wang W."/>
            <person name="Wang Z.R."/>
            <person name="Guo Z.K."/>
            <person name="Yu S."/>
            <person name="Tan R.X."/>
            <person name="Ge H.M."/>
        </authorList>
    </citation>
    <scope>NUCLEOTIDE SEQUENCE</scope>
    <source>
        <tissue evidence="13">Root stem leaf</tissue>
    </source>
</reference>
<dbReference type="EMBL" id="ON113028">
    <property type="protein sequence ID" value="UWY61434.1"/>
    <property type="molecule type" value="mRNA"/>
</dbReference>
<gene>
    <name evidence="13" type="primary">CYP14542</name>
</gene>
<dbReference type="PANTHER" id="PTHR24282:SF273">
    <property type="entry name" value="CYTOCHROME P450 CYP72A219-LIKE"/>
    <property type="match status" value="1"/>
</dbReference>